<protein>
    <submittedName>
        <fullName evidence="1">Uncharacterized protein</fullName>
    </submittedName>
</protein>
<reference evidence="1 2" key="1">
    <citation type="submission" date="2020-10" db="EMBL/GenBank/DDBJ databases">
        <title>The Coptis chinensis genome and diversification of protoberbering-type alkaloids.</title>
        <authorList>
            <person name="Wang B."/>
            <person name="Shu S."/>
            <person name="Song C."/>
            <person name="Liu Y."/>
        </authorList>
    </citation>
    <scope>NUCLEOTIDE SEQUENCE [LARGE SCALE GENOMIC DNA]</scope>
    <source>
        <strain evidence="1">HL-2020</strain>
        <tissue evidence="1">Leaf</tissue>
    </source>
</reference>
<gene>
    <name evidence="1" type="ORF">IFM89_020602</name>
</gene>
<accession>A0A835LWI7</accession>
<proteinExistence type="predicted"/>
<keyword evidence="2" id="KW-1185">Reference proteome</keyword>
<dbReference type="Proteomes" id="UP000631114">
    <property type="component" value="Unassembled WGS sequence"/>
</dbReference>
<evidence type="ECO:0000313" key="2">
    <source>
        <dbReference type="Proteomes" id="UP000631114"/>
    </source>
</evidence>
<evidence type="ECO:0000313" key="1">
    <source>
        <dbReference type="EMBL" id="KAF9610165.1"/>
    </source>
</evidence>
<comment type="caution">
    <text evidence="1">The sequence shown here is derived from an EMBL/GenBank/DDBJ whole genome shotgun (WGS) entry which is preliminary data.</text>
</comment>
<organism evidence="1 2">
    <name type="scientific">Coptis chinensis</name>
    <dbReference type="NCBI Taxonomy" id="261450"/>
    <lineage>
        <taxon>Eukaryota</taxon>
        <taxon>Viridiplantae</taxon>
        <taxon>Streptophyta</taxon>
        <taxon>Embryophyta</taxon>
        <taxon>Tracheophyta</taxon>
        <taxon>Spermatophyta</taxon>
        <taxon>Magnoliopsida</taxon>
        <taxon>Ranunculales</taxon>
        <taxon>Ranunculaceae</taxon>
        <taxon>Coptidoideae</taxon>
        <taxon>Coptis</taxon>
    </lineage>
</organism>
<name>A0A835LWI7_9MAGN</name>
<dbReference type="AlphaFoldDB" id="A0A835LWI7"/>
<sequence length="145" mass="17034">MATSSRFDWKKNWELQDVGDKEWLWDNMKDKSGLEWVQLVEFWDTPEHQSKEAGTPPSLGDLFMRTHTSSQTHNTLDDQSREYIVYEIYREVMPLERHGRVRLKGQGVTPTSYFGSRLSSDNHVNDLGSQLAEMQRVAQEKEEER</sequence>
<dbReference type="EMBL" id="JADFTS010000004">
    <property type="protein sequence ID" value="KAF9610165.1"/>
    <property type="molecule type" value="Genomic_DNA"/>
</dbReference>